<feature type="domain" description="HTH crp-type" evidence="4">
    <location>
        <begin position="137"/>
        <end position="211"/>
    </location>
</feature>
<evidence type="ECO:0000256" key="1">
    <source>
        <dbReference type="ARBA" id="ARBA00023015"/>
    </source>
</evidence>
<dbReference type="CDD" id="cd00092">
    <property type="entry name" value="HTH_CRP"/>
    <property type="match status" value="1"/>
</dbReference>
<dbReference type="eggNOG" id="COG0664">
    <property type="taxonomic scope" value="Bacteria"/>
</dbReference>
<dbReference type="PRINTS" id="PR00034">
    <property type="entry name" value="HTHCRP"/>
</dbReference>
<evidence type="ECO:0000256" key="2">
    <source>
        <dbReference type="ARBA" id="ARBA00023125"/>
    </source>
</evidence>
<proteinExistence type="predicted"/>
<dbReference type="Gene3D" id="2.60.120.10">
    <property type="entry name" value="Jelly Rolls"/>
    <property type="match status" value="1"/>
</dbReference>
<dbReference type="InterPro" id="IPR014710">
    <property type="entry name" value="RmlC-like_jellyroll"/>
</dbReference>
<dbReference type="InterPro" id="IPR036390">
    <property type="entry name" value="WH_DNA-bd_sf"/>
</dbReference>
<evidence type="ECO:0000259" key="4">
    <source>
        <dbReference type="PROSITE" id="PS51063"/>
    </source>
</evidence>
<dbReference type="GO" id="GO:0003677">
    <property type="term" value="F:DNA binding"/>
    <property type="evidence" value="ECO:0007669"/>
    <property type="project" value="UniProtKB-KW"/>
</dbReference>
<keyword evidence="1" id="KW-0805">Transcription regulation</keyword>
<dbReference type="SMART" id="SM00419">
    <property type="entry name" value="HTH_CRP"/>
    <property type="match status" value="1"/>
</dbReference>
<organism evidence="5 6">
    <name type="scientific">Anabaena cylindrica (strain ATCC 27899 / PCC 7122)</name>
    <dbReference type="NCBI Taxonomy" id="272123"/>
    <lineage>
        <taxon>Bacteria</taxon>
        <taxon>Bacillati</taxon>
        <taxon>Cyanobacteriota</taxon>
        <taxon>Cyanophyceae</taxon>
        <taxon>Nostocales</taxon>
        <taxon>Nostocaceae</taxon>
        <taxon>Anabaena</taxon>
    </lineage>
</organism>
<evidence type="ECO:0000313" key="5">
    <source>
        <dbReference type="EMBL" id="AFZ56773.1"/>
    </source>
</evidence>
<dbReference type="SUPFAM" id="SSF46785">
    <property type="entry name" value="Winged helix' DNA-binding domain"/>
    <property type="match status" value="1"/>
</dbReference>
<gene>
    <name evidence="5" type="ordered locus">Anacy_1240</name>
</gene>
<dbReference type="OrthoDB" id="581549at2"/>
<dbReference type="Pfam" id="PF13545">
    <property type="entry name" value="HTH_Crp_2"/>
    <property type="match status" value="1"/>
</dbReference>
<dbReference type="KEGG" id="acy:Anacy_1240"/>
<keyword evidence="3" id="KW-0804">Transcription</keyword>
<dbReference type="InterPro" id="IPR000595">
    <property type="entry name" value="cNMP-bd_dom"/>
</dbReference>
<dbReference type="AlphaFoldDB" id="K9ZC32"/>
<accession>K9ZC32</accession>
<dbReference type="PATRIC" id="fig|272123.3.peg.1359"/>
<evidence type="ECO:0000256" key="3">
    <source>
        <dbReference type="ARBA" id="ARBA00023163"/>
    </source>
</evidence>
<dbReference type="HOGENOM" id="CLU_075053_8_1_3"/>
<dbReference type="SUPFAM" id="SSF51206">
    <property type="entry name" value="cAMP-binding domain-like"/>
    <property type="match status" value="1"/>
</dbReference>
<dbReference type="Pfam" id="PF00027">
    <property type="entry name" value="cNMP_binding"/>
    <property type="match status" value="1"/>
</dbReference>
<dbReference type="PROSITE" id="PS51063">
    <property type="entry name" value="HTH_CRP_2"/>
    <property type="match status" value="1"/>
</dbReference>
<dbReference type="EMBL" id="CP003659">
    <property type="protein sequence ID" value="AFZ56773.1"/>
    <property type="molecule type" value="Genomic_DNA"/>
</dbReference>
<keyword evidence="6" id="KW-1185">Reference proteome</keyword>
<name>K9ZC32_ANACC</name>
<dbReference type="Proteomes" id="UP000010474">
    <property type="component" value="Chromosome"/>
</dbReference>
<evidence type="ECO:0000313" key="6">
    <source>
        <dbReference type="Proteomes" id="UP000010474"/>
    </source>
</evidence>
<dbReference type="GO" id="GO:0006355">
    <property type="term" value="P:regulation of DNA-templated transcription"/>
    <property type="evidence" value="ECO:0007669"/>
    <property type="project" value="InterPro"/>
</dbReference>
<keyword evidence="2" id="KW-0238">DNA-binding</keyword>
<dbReference type="InterPro" id="IPR018490">
    <property type="entry name" value="cNMP-bd_dom_sf"/>
</dbReference>
<reference evidence="6" key="1">
    <citation type="journal article" date="2013" name="Proc. Natl. Acad. Sci. U.S.A.">
        <title>Improving the coverage of the cyanobacterial phylum using diversity-driven genome sequencing.</title>
        <authorList>
            <person name="Shih P.M."/>
            <person name="Wu D."/>
            <person name="Latifi A."/>
            <person name="Axen S.D."/>
            <person name="Fewer D.P."/>
            <person name="Talla E."/>
            <person name="Calteau A."/>
            <person name="Cai F."/>
            <person name="Tandeau de Marsac N."/>
            <person name="Rippka R."/>
            <person name="Herdman M."/>
            <person name="Sivonen K."/>
            <person name="Coursin T."/>
            <person name="Laurent T."/>
            <person name="Goodwin L."/>
            <person name="Nolan M."/>
            <person name="Davenport K.W."/>
            <person name="Han C.S."/>
            <person name="Rubin E.M."/>
            <person name="Eisen J.A."/>
            <person name="Woyke T."/>
            <person name="Gugger M."/>
            <person name="Kerfeld C.A."/>
        </authorList>
    </citation>
    <scope>NUCLEOTIDE SEQUENCE [LARGE SCALE GENOMIC DNA]</scope>
    <source>
        <strain evidence="6">ATCC 27899 / PCC 7122</strain>
    </source>
</reference>
<dbReference type="InterPro" id="IPR012318">
    <property type="entry name" value="HTH_CRP"/>
</dbReference>
<dbReference type="STRING" id="272123.Anacy_1240"/>
<protein>
    <submittedName>
        <fullName evidence="5">Transcriptional regulator, Crp/Fnr family</fullName>
    </submittedName>
</protein>
<sequence length="217" mass="25063">MLLDRESCILRLVHRKFVIFKLMSLYTGLTQSSTNNTQKHFNRRSLLPIQKNALWQIESGFVMTYTYLENGTTVALGLWGPGDVVGELLSTMKPYQIECLTKVEATALPVVDWHQLTPILLYHIQQAEELMVIRSHKKVEAMLIQLLAWLSKKFGSEVEKGRLIDMRLTHEDLAALISSTRVTITRILGQLEQEGLIDRLSLHRIIVLQEDIWYYEI</sequence>